<sequence length="181" mass="18953">MGFHIHARVAALVVVSALFLASASAVALPRKLSQDNLITKLCGKTNYVSLCVSSVTENIKGQQTGAAVLTAEIDAAVKSTKVALTKATTLYKSASKQEKGILSTCRENYGYAIDKAADAKAAIAAHDAASLNIHLSSIIAYVGTCQDSYDDFSLVSPLEKVDALTSHLGSNCLKIASHIVL</sequence>
<protein>
    <submittedName>
        <fullName evidence="1">Uncharacterized protein</fullName>
    </submittedName>
</protein>
<accession>A0ACB9MQN3</accession>
<comment type="caution">
    <text evidence="1">The sequence shown here is derived from an EMBL/GenBank/DDBJ whole genome shotgun (WGS) entry which is preliminary data.</text>
</comment>
<dbReference type="Proteomes" id="UP001057402">
    <property type="component" value="Chromosome 9"/>
</dbReference>
<dbReference type="EMBL" id="CM042888">
    <property type="protein sequence ID" value="KAI4326444.1"/>
    <property type="molecule type" value="Genomic_DNA"/>
</dbReference>
<name>A0ACB9MQN3_9MYRT</name>
<evidence type="ECO:0000313" key="1">
    <source>
        <dbReference type="EMBL" id="KAI4326444.1"/>
    </source>
</evidence>
<evidence type="ECO:0000313" key="2">
    <source>
        <dbReference type="Proteomes" id="UP001057402"/>
    </source>
</evidence>
<proteinExistence type="predicted"/>
<organism evidence="1 2">
    <name type="scientific">Melastoma candidum</name>
    <dbReference type="NCBI Taxonomy" id="119954"/>
    <lineage>
        <taxon>Eukaryota</taxon>
        <taxon>Viridiplantae</taxon>
        <taxon>Streptophyta</taxon>
        <taxon>Embryophyta</taxon>
        <taxon>Tracheophyta</taxon>
        <taxon>Spermatophyta</taxon>
        <taxon>Magnoliopsida</taxon>
        <taxon>eudicotyledons</taxon>
        <taxon>Gunneridae</taxon>
        <taxon>Pentapetalae</taxon>
        <taxon>rosids</taxon>
        <taxon>malvids</taxon>
        <taxon>Myrtales</taxon>
        <taxon>Melastomataceae</taxon>
        <taxon>Melastomatoideae</taxon>
        <taxon>Melastomateae</taxon>
        <taxon>Melastoma</taxon>
    </lineage>
</organism>
<gene>
    <name evidence="1" type="ORF">MLD38_031759</name>
</gene>
<reference evidence="2" key="1">
    <citation type="journal article" date="2023" name="Front. Plant Sci.">
        <title>Chromosomal-level genome assembly of Melastoma candidum provides insights into trichome evolution.</title>
        <authorList>
            <person name="Zhong Y."/>
            <person name="Wu W."/>
            <person name="Sun C."/>
            <person name="Zou P."/>
            <person name="Liu Y."/>
            <person name="Dai S."/>
            <person name="Zhou R."/>
        </authorList>
    </citation>
    <scope>NUCLEOTIDE SEQUENCE [LARGE SCALE GENOMIC DNA]</scope>
</reference>
<keyword evidence="2" id="KW-1185">Reference proteome</keyword>